<dbReference type="GO" id="GO:0005524">
    <property type="term" value="F:ATP binding"/>
    <property type="evidence" value="ECO:0007669"/>
    <property type="project" value="UniProtKB-KW"/>
</dbReference>
<sequence>MMVFILFTIWALGLLVLFTDPKRTSIRWACATACIGGGGFLSAVIDETIMPLWADAFTMNAGTEQTLLFLSRLSSFICQVGLPYSFLMFAVHSAEFLTRRTKLIAQFAALCLPALMLAITPIYPVLAFNYWIMVAWVIPFFLIACTLLIVQYRNEKDPLVKKNSFFTNVLIIVPLFFVFIFIYIMRIQNDYEAWRYNMLVVAIQFILIVAISLKYGFLGVRLRVEKRRLDSTLRALTSGAQIINHTIKNEVGKISLYADRIESYAEETNQPNLKEDALVLLQSSQHMLDMMNRIQNQLRDVELRESPSAPGEIIKQVIQNLKPYMEKQQVLVECELDESLHLYGDPVQLREILTNLCMNAIEAMKSGGKLTLQLFLSNRHLVIAVADTGTGISKENLPHVLDPFFSTKRTGQNFGLGLSYCYNVMQKHQGMLEIYSEPGKGTTVFLFFPKKRVITSSAQTEGRI</sequence>
<dbReference type="Gene3D" id="3.30.565.10">
    <property type="entry name" value="Histidine kinase-like ATPase, C-terminal domain"/>
    <property type="match status" value="1"/>
</dbReference>
<dbReference type="RefSeq" id="WP_122952845.1">
    <property type="nucleotide sequence ID" value="NZ_BJOD01000041.1"/>
</dbReference>
<feature type="transmembrane region" description="Helical" evidence="9">
    <location>
        <begin position="164"/>
        <end position="184"/>
    </location>
</feature>
<keyword evidence="4" id="KW-0808">Transferase</keyword>
<keyword evidence="7" id="KW-0067">ATP-binding</keyword>
<feature type="domain" description="Histidine kinase" evidence="10">
    <location>
        <begin position="242"/>
        <end position="452"/>
    </location>
</feature>
<dbReference type="Proteomes" id="UP000317180">
    <property type="component" value="Unassembled WGS sequence"/>
</dbReference>
<evidence type="ECO:0000256" key="3">
    <source>
        <dbReference type="ARBA" id="ARBA00022553"/>
    </source>
</evidence>
<dbReference type="PROSITE" id="PS50109">
    <property type="entry name" value="HIS_KIN"/>
    <property type="match status" value="1"/>
</dbReference>
<keyword evidence="8" id="KW-0902">Two-component regulatory system</keyword>
<dbReference type="OrthoDB" id="9121833at2"/>
<keyword evidence="9" id="KW-0812">Transmembrane</keyword>
<keyword evidence="14" id="KW-1185">Reference proteome</keyword>
<dbReference type="GeneID" id="82809487"/>
<feature type="transmembrane region" description="Helical" evidence="9">
    <location>
        <begin position="196"/>
        <end position="218"/>
    </location>
</feature>
<dbReference type="InterPro" id="IPR003594">
    <property type="entry name" value="HATPase_dom"/>
</dbReference>
<dbReference type="GO" id="GO:0004673">
    <property type="term" value="F:protein histidine kinase activity"/>
    <property type="evidence" value="ECO:0007669"/>
    <property type="project" value="UniProtKB-EC"/>
</dbReference>
<comment type="catalytic activity">
    <reaction evidence="1">
        <text>ATP + protein L-histidine = ADP + protein N-phospho-L-histidine.</text>
        <dbReference type="EC" id="2.7.13.3"/>
    </reaction>
</comment>
<keyword evidence="6" id="KW-0418">Kinase</keyword>
<dbReference type="SMART" id="SM00387">
    <property type="entry name" value="HATPase_c"/>
    <property type="match status" value="1"/>
</dbReference>
<dbReference type="EMBL" id="RHHN01000033">
    <property type="protein sequence ID" value="RNB55744.1"/>
    <property type="molecule type" value="Genomic_DNA"/>
</dbReference>
<evidence type="ECO:0000256" key="4">
    <source>
        <dbReference type="ARBA" id="ARBA00022679"/>
    </source>
</evidence>
<dbReference type="EC" id="2.7.13.3" evidence="2"/>
<gene>
    <name evidence="11" type="ORF">BAG01nite_35240</name>
    <name evidence="12" type="ORF">EB820_10715</name>
</gene>
<evidence type="ECO:0000256" key="5">
    <source>
        <dbReference type="ARBA" id="ARBA00022741"/>
    </source>
</evidence>
<evidence type="ECO:0000256" key="9">
    <source>
        <dbReference type="SAM" id="Phobius"/>
    </source>
</evidence>
<dbReference type="EMBL" id="BJOD01000041">
    <property type="protein sequence ID" value="GED27422.1"/>
    <property type="molecule type" value="Genomic_DNA"/>
</dbReference>
<name>A0A3M8AWZ1_9BACL</name>
<feature type="transmembrane region" description="Helical" evidence="9">
    <location>
        <begin position="103"/>
        <end position="124"/>
    </location>
</feature>
<organism evidence="12 13">
    <name type="scientific">Brevibacillus agri</name>
    <dbReference type="NCBI Taxonomy" id="51101"/>
    <lineage>
        <taxon>Bacteria</taxon>
        <taxon>Bacillati</taxon>
        <taxon>Bacillota</taxon>
        <taxon>Bacilli</taxon>
        <taxon>Bacillales</taxon>
        <taxon>Paenibacillaceae</taxon>
        <taxon>Brevibacillus</taxon>
    </lineage>
</organism>
<dbReference type="SUPFAM" id="SSF55874">
    <property type="entry name" value="ATPase domain of HSP90 chaperone/DNA topoisomerase II/histidine kinase"/>
    <property type="match status" value="1"/>
</dbReference>
<dbReference type="InterPro" id="IPR004358">
    <property type="entry name" value="Sig_transdc_His_kin-like_C"/>
</dbReference>
<reference evidence="11 14" key="2">
    <citation type="submission" date="2019-06" db="EMBL/GenBank/DDBJ databases">
        <title>Whole genome shotgun sequence of Brevibacillus agri NBRC 15538.</title>
        <authorList>
            <person name="Hosoyama A."/>
            <person name="Uohara A."/>
            <person name="Ohji S."/>
            <person name="Ichikawa N."/>
        </authorList>
    </citation>
    <scope>NUCLEOTIDE SEQUENCE [LARGE SCALE GENOMIC DNA]</scope>
    <source>
        <strain evidence="11 14">NBRC 15538</strain>
    </source>
</reference>
<evidence type="ECO:0000313" key="13">
    <source>
        <dbReference type="Proteomes" id="UP000276178"/>
    </source>
</evidence>
<dbReference type="InterPro" id="IPR005467">
    <property type="entry name" value="His_kinase_dom"/>
</dbReference>
<dbReference type="Pfam" id="PF02518">
    <property type="entry name" value="HATPase_c"/>
    <property type="match status" value="1"/>
</dbReference>
<feature type="transmembrane region" description="Helical" evidence="9">
    <location>
        <begin position="130"/>
        <end position="152"/>
    </location>
</feature>
<dbReference type="PRINTS" id="PR00344">
    <property type="entry name" value="BCTRLSENSOR"/>
</dbReference>
<evidence type="ECO:0000256" key="7">
    <source>
        <dbReference type="ARBA" id="ARBA00022840"/>
    </source>
</evidence>
<feature type="transmembrane region" description="Helical" evidence="9">
    <location>
        <begin position="69"/>
        <end position="91"/>
    </location>
</feature>
<keyword evidence="5" id="KW-0547">Nucleotide-binding</keyword>
<dbReference type="PANTHER" id="PTHR43065">
    <property type="entry name" value="SENSOR HISTIDINE KINASE"/>
    <property type="match status" value="1"/>
</dbReference>
<keyword evidence="9" id="KW-1133">Transmembrane helix</keyword>
<evidence type="ECO:0000256" key="1">
    <source>
        <dbReference type="ARBA" id="ARBA00000085"/>
    </source>
</evidence>
<proteinExistence type="predicted"/>
<evidence type="ECO:0000313" key="12">
    <source>
        <dbReference type="EMBL" id="RNB55744.1"/>
    </source>
</evidence>
<evidence type="ECO:0000256" key="8">
    <source>
        <dbReference type="ARBA" id="ARBA00023012"/>
    </source>
</evidence>
<keyword evidence="9" id="KW-0472">Membrane</keyword>
<dbReference type="GO" id="GO:0000160">
    <property type="term" value="P:phosphorelay signal transduction system"/>
    <property type="evidence" value="ECO:0007669"/>
    <property type="project" value="UniProtKB-KW"/>
</dbReference>
<evidence type="ECO:0000256" key="6">
    <source>
        <dbReference type="ARBA" id="ARBA00022777"/>
    </source>
</evidence>
<evidence type="ECO:0000313" key="11">
    <source>
        <dbReference type="EMBL" id="GED27422.1"/>
    </source>
</evidence>
<reference evidence="12 13" key="1">
    <citation type="submission" date="2018-10" db="EMBL/GenBank/DDBJ databases">
        <title>Phylogenomics of Brevibacillus.</title>
        <authorList>
            <person name="Dunlap C."/>
        </authorList>
    </citation>
    <scope>NUCLEOTIDE SEQUENCE [LARGE SCALE GENOMIC DNA]</scope>
    <source>
        <strain evidence="12 13">NRRL NRS 1219</strain>
    </source>
</reference>
<dbReference type="InterPro" id="IPR036890">
    <property type="entry name" value="HATPase_C_sf"/>
</dbReference>
<evidence type="ECO:0000256" key="2">
    <source>
        <dbReference type="ARBA" id="ARBA00012438"/>
    </source>
</evidence>
<comment type="caution">
    <text evidence="12">The sequence shown here is derived from an EMBL/GenBank/DDBJ whole genome shotgun (WGS) entry which is preliminary data.</text>
</comment>
<dbReference type="AlphaFoldDB" id="A0A3M8AWZ1"/>
<dbReference type="Proteomes" id="UP000276178">
    <property type="component" value="Unassembled WGS sequence"/>
</dbReference>
<evidence type="ECO:0000313" key="14">
    <source>
        <dbReference type="Proteomes" id="UP000317180"/>
    </source>
</evidence>
<evidence type="ECO:0000259" key="10">
    <source>
        <dbReference type="PROSITE" id="PS50109"/>
    </source>
</evidence>
<protein>
    <recommendedName>
        <fullName evidence="2">histidine kinase</fullName>
        <ecNumber evidence="2">2.7.13.3</ecNumber>
    </recommendedName>
</protein>
<accession>A0A3M8AWZ1</accession>
<keyword evidence="3" id="KW-0597">Phosphoprotein</keyword>
<dbReference type="PANTHER" id="PTHR43065:SF10">
    <property type="entry name" value="PEROXIDE STRESS-ACTIVATED HISTIDINE KINASE MAK3"/>
    <property type="match status" value="1"/>
</dbReference>